<sequence length="116" mass="12607">MDTRKDVPCIFVHCCSAILGVLPASLLAMNFSIERLDLRPIRQPTLHVTATGEILPGDTEKLKVAFDAIDKTGVRDVLLMFDSPGGSLMESLEMGAYIADIPACVRRAKLALTHIV</sequence>
<protein>
    <recommendedName>
        <fullName evidence="3">Serine dehydrogenase proteinase</fullName>
    </recommendedName>
</protein>
<dbReference type="SUPFAM" id="SSF52096">
    <property type="entry name" value="ClpP/crotonase"/>
    <property type="match status" value="1"/>
</dbReference>
<accession>A0A1G8V7A6</accession>
<dbReference type="OrthoDB" id="9767116at2"/>
<gene>
    <name evidence="1" type="ORF">SAMN04487993_10733</name>
</gene>
<proteinExistence type="predicted"/>
<evidence type="ECO:0008006" key="3">
    <source>
        <dbReference type="Google" id="ProtNLM"/>
    </source>
</evidence>
<dbReference type="Gene3D" id="3.90.226.10">
    <property type="entry name" value="2-enoyl-CoA Hydratase, Chain A, domain 1"/>
    <property type="match status" value="1"/>
</dbReference>
<evidence type="ECO:0000313" key="1">
    <source>
        <dbReference type="EMBL" id="SDJ61958.1"/>
    </source>
</evidence>
<dbReference type="AlphaFoldDB" id="A0A1G8V7A6"/>
<dbReference type="InterPro" id="IPR029045">
    <property type="entry name" value="ClpP/crotonase-like_dom_sf"/>
</dbReference>
<keyword evidence="2" id="KW-1185">Reference proteome</keyword>
<evidence type="ECO:0000313" key="2">
    <source>
        <dbReference type="Proteomes" id="UP000199093"/>
    </source>
</evidence>
<reference evidence="1 2" key="1">
    <citation type="submission" date="2016-10" db="EMBL/GenBank/DDBJ databases">
        <authorList>
            <person name="de Groot N.N."/>
        </authorList>
    </citation>
    <scope>NUCLEOTIDE SEQUENCE [LARGE SCALE GENOMIC DNA]</scope>
    <source>
        <strain evidence="1 2">DSM 26424</strain>
    </source>
</reference>
<organism evidence="1 2">
    <name type="scientific">Salipiger marinus</name>
    <dbReference type="NCBI Taxonomy" id="555512"/>
    <lineage>
        <taxon>Bacteria</taxon>
        <taxon>Pseudomonadati</taxon>
        <taxon>Pseudomonadota</taxon>
        <taxon>Alphaproteobacteria</taxon>
        <taxon>Rhodobacterales</taxon>
        <taxon>Roseobacteraceae</taxon>
        <taxon>Salipiger</taxon>
    </lineage>
</organism>
<dbReference type="Proteomes" id="UP000199093">
    <property type="component" value="Unassembled WGS sequence"/>
</dbReference>
<name>A0A1G8V7A6_9RHOB</name>
<dbReference type="EMBL" id="FNEJ01000073">
    <property type="protein sequence ID" value="SDJ61958.1"/>
    <property type="molecule type" value="Genomic_DNA"/>
</dbReference>
<dbReference type="RefSeq" id="WP_089852584.1">
    <property type="nucleotide sequence ID" value="NZ_FNEJ01000073.1"/>
</dbReference>